<gene>
    <name evidence="1" type="ORF">N0V87_004829</name>
</gene>
<dbReference type="OrthoDB" id="3797717at2759"/>
<name>A0A9W8WZN7_9PLEO</name>
<dbReference type="Proteomes" id="UP001140562">
    <property type="component" value="Unassembled WGS sequence"/>
</dbReference>
<evidence type="ECO:0000313" key="2">
    <source>
        <dbReference type="Proteomes" id="UP001140562"/>
    </source>
</evidence>
<keyword evidence="2" id="KW-1185">Reference proteome</keyword>
<comment type="caution">
    <text evidence="1">The sequence shown here is derived from an EMBL/GenBank/DDBJ whole genome shotgun (WGS) entry which is preliminary data.</text>
</comment>
<organism evidence="1 2">
    <name type="scientific">Didymella glomerata</name>
    <dbReference type="NCBI Taxonomy" id="749621"/>
    <lineage>
        <taxon>Eukaryota</taxon>
        <taxon>Fungi</taxon>
        <taxon>Dikarya</taxon>
        <taxon>Ascomycota</taxon>
        <taxon>Pezizomycotina</taxon>
        <taxon>Dothideomycetes</taxon>
        <taxon>Pleosporomycetidae</taxon>
        <taxon>Pleosporales</taxon>
        <taxon>Pleosporineae</taxon>
        <taxon>Didymellaceae</taxon>
        <taxon>Didymella</taxon>
    </lineage>
</organism>
<dbReference type="AlphaFoldDB" id="A0A9W8WZN7"/>
<reference evidence="1" key="1">
    <citation type="submission" date="2022-10" db="EMBL/GenBank/DDBJ databases">
        <title>Tapping the CABI collections for fungal endophytes: first genome assemblies for Collariella, Neodidymelliopsis, Ascochyta clinopodiicola, Didymella pomorum, Didymosphaeria variabile, Neocosmospora piperis and Neocucurbitaria cava.</title>
        <authorList>
            <person name="Hill R."/>
        </authorList>
    </citation>
    <scope>NUCLEOTIDE SEQUENCE</scope>
    <source>
        <strain evidence="1">IMI 360193</strain>
    </source>
</reference>
<sequence length="197" mass="22215">MSWTVLPTELKLNILQHLLAFPLPIDHAVHTDNLVCGVLETLISTSNTELVNLSLEAYYKTNTFIIRTTTTYAGAEETKTFRPREKHAREMKHLIDETVPLSPQAGVPVPIDSGYASRDSESVDGDAAPAVADLACALEAAVMEDSAVKQGDRRRKLFEYVNHRDYFIRSQRRTMGWKEAQPEFGKGLWKTNRAHFK</sequence>
<proteinExistence type="predicted"/>
<evidence type="ECO:0000313" key="1">
    <source>
        <dbReference type="EMBL" id="KAJ4337158.1"/>
    </source>
</evidence>
<dbReference type="EMBL" id="JAPEUV010000041">
    <property type="protein sequence ID" value="KAJ4337158.1"/>
    <property type="molecule type" value="Genomic_DNA"/>
</dbReference>
<protein>
    <submittedName>
        <fullName evidence="1">Uncharacterized protein</fullName>
    </submittedName>
</protein>
<accession>A0A9W8WZN7</accession>